<dbReference type="GO" id="GO:0016301">
    <property type="term" value="F:kinase activity"/>
    <property type="evidence" value="ECO:0007669"/>
    <property type="project" value="UniProtKB-KW"/>
</dbReference>
<dbReference type="CDD" id="cd02028">
    <property type="entry name" value="UMPK_like"/>
    <property type="match status" value="1"/>
</dbReference>
<dbReference type="SMART" id="SM00382">
    <property type="entry name" value="AAA"/>
    <property type="match status" value="1"/>
</dbReference>
<dbReference type="GO" id="GO:0005524">
    <property type="term" value="F:ATP binding"/>
    <property type="evidence" value="ECO:0007669"/>
    <property type="project" value="InterPro"/>
</dbReference>
<dbReference type="Proteomes" id="UP000001202">
    <property type="component" value="Chromosome"/>
</dbReference>
<dbReference type="InterPro" id="IPR027417">
    <property type="entry name" value="P-loop_NTPase"/>
</dbReference>
<name>A0A0H3BL31_TREPS</name>
<evidence type="ECO:0000313" key="3">
    <source>
        <dbReference type="Proteomes" id="UP000001202"/>
    </source>
</evidence>
<dbReference type="PRINTS" id="PR00988">
    <property type="entry name" value="URIDINKINASE"/>
</dbReference>
<gene>
    <name evidence="2" type="primary">udk</name>
    <name evidence="2" type="ordered locus">TPASS_0667</name>
</gene>
<dbReference type="Pfam" id="PF00485">
    <property type="entry name" value="PRK"/>
    <property type="match status" value="1"/>
</dbReference>
<dbReference type="KEGG" id="tpp:TPASS_0667"/>
<proteinExistence type="predicted"/>
<sequence length="555" mass="62973">MGDWMGTFVVSLPGGRREKFSECVPARVLFERFFGTESSVYGLMCNGTPVLPCQVIGADAVVEPVREDTVLGAALYRRTARLLFATAFHSVYPHVRLFAGYRVQGGYCYRTEGACADDLDVSLVVRRMKALVAQDAPIHMQYMTRQEALNLFTQWNFPYSHHYILGSYRTVFLTQVLDGFSALFFQPLMASVGRLTVFEVRMCAEGCLLRFPEGGQRHIISQHNASPQFVVMYRRHRQQEEQTKICSVGQLNACIQSGDVATCVDMAEAAHNRQIECCATEIARRDSVRVVSIAGPSGSGKTTIAKKLSVQLQVLGYDPHVISLDDYYVGIERTPCDAEGNPDFECVEALDLPLINKLFLDLLQGKRVALPSYNFKTGKREYRGREVQFGERSLLIIEGIHGLNDRLISLMNRRVVFRLYVSVFMHLCLDEQHRVSASDGRLLRRVVRDAQFRGISVEKTLEMWQRVRAGEERYIFPFQHRADMMFNSALVYEFAVLKRRAQEVLSTVSSACTTYREVRNLRALLEQFCSLSDVHVPGQSILREFIGQSDFCYCL</sequence>
<protein>
    <submittedName>
        <fullName evidence="2">Uridine kinase</fullName>
    </submittedName>
</protein>
<organism evidence="2 3">
    <name type="scientific">Treponema pallidum subsp. pallidum (strain SS14)</name>
    <dbReference type="NCBI Taxonomy" id="455434"/>
    <lineage>
        <taxon>Bacteria</taxon>
        <taxon>Pseudomonadati</taxon>
        <taxon>Spirochaetota</taxon>
        <taxon>Spirochaetia</taxon>
        <taxon>Spirochaetales</taxon>
        <taxon>Treponemataceae</taxon>
        <taxon>Treponema</taxon>
    </lineage>
</organism>
<dbReference type="SUPFAM" id="SSF55186">
    <property type="entry name" value="ThrRS/AlaRS common domain"/>
    <property type="match status" value="1"/>
</dbReference>
<dbReference type="Gene3D" id="3.40.50.300">
    <property type="entry name" value="P-loop containing nucleotide triphosphate hydrolases"/>
    <property type="match status" value="1"/>
</dbReference>
<reference evidence="2 3" key="1">
    <citation type="journal article" date="2008" name="BMC Microbiol.">
        <title>Complete genome sequence of Treponema pallidum ssp. pallidum strain SS14 determined with oligonucleotide arrays.</title>
        <authorList>
            <person name="Matejkova P."/>
            <person name="Strouhal M."/>
            <person name="Smajs D."/>
            <person name="Norris S.J."/>
            <person name="Palzkill T."/>
            <person name="Petrosino J.F."/>
            <person name="Sodergren E."/>
            <person name="Norton J.E."/>
            <person name="Singh J."/>
            <person name="Richmond T.A."/>
            <person name="Molla M.N."/>
            <person name="Albert T.J."/>
            <person name="Weinstock G.M."/>
        </authorList>
    </citation>
    <scope>NUCLEOTIDE SEQUENCE [LARGE SCALE GENOMIC DNA]</scope>
    <source>
        <strain evidence="2 3">SS14</strain>
    </source>
</reference>
<dbReference type="PANTHER" id="PTHR10285">
    <property type="entry name" value="URIDINE KINASE"/>
    <property type="match status" value="1"/>
</dbReference>
<dbReference type="Gene3D" id="3.30.980.10">
    <property type="entry name" value="Threonyl-trna Synthetase, Chain A, domain 2"/>
    <property type="match status" value="1"/>
</dbReference>
<dbReference type="InterPro" id="IPR003593">
    <property type="entry name" value="AAA+_ATPase"/>
</dbReference>
<dbReference type="EMBL" id="CP000805">
    <property type="protein sequence ID" value="ACD71085.1"/>
    <property type="molecule type" value="Genomic_DNA"/>
</dbReference>
<evidence type="ECO:0000313" key="2">
    <source>
        <dbReference type="EMBL" id="ACD71085.1"/>
    </source>
</evidence>
<dbReference type="SUPFAM" id="SSF52540">
    <property type="entry name" value="P-loop containing nucleoside triphosphate hydrolases"/>
    <property type="match status" value="1"/>
</dbReference>
<dbReference type="InterPro" id="IPR006083">
    <property type="entry name" value="PRK/URK"/>
</dbReference>
<keyword evidence="2" id="KW-0808">Transferase</keyword>
<dbReference type="PATRIC" id="fig|455434.6.peg.660"/>
<accession>A0A0H3BL31</accession>
<dbReference type="InterPro" id="IPR018163">
    <property type="entry name" value="Thr/Ala-tRNA-synth_IIc_edit"/>
</dbReference>
<keyword evidence="2" id="KW-0418">Kinase</keyword>
<evidence type="ECO:0000259" key="1">
    <source>
        <dbReference type="SMART" id="SM00382"/>
    </source>
</evidence>
<feature type="domain" description="AAA+ ATPase" evidence="1">
    <location>
        <begin position="287"/>
        <end position="452"/>
    </location>
</feature>
<dbReference type="AlphaFoldDB" id="A0A0H3BL31"/>